<gene>
    <name evidence="6" type="ORF">GCM10009547_26340</name>
</gene>
<dbReference type="InterPro" id="IPR023696">
    <property type="entry name" value="Ureohydrolase_dom_sf"/>
</dbReference>
<comment type="caution">
    <text evidence="6">The sequence shown here is derived from an EMBL/GenBank/DDBJ whole genome shotgun (WGS) entry which is preliminary data.</text>
</comment>
<evidence type="ECO:0000256" key="4">
    <source>
        <dbReference type="ARBA" id="ARBA00022627"/>
    </source>
</evidence>
<dbReference type="PRINTS" id="PR01272">
    <property type="entry name" value="ACUCPROTEIN"/>
</dbReference>
<dbReference type="PRINTS" id="PR01270">
    <property type="entry name" value="HDASUPER"/>
</dbReference>
<proteinExistence type="inferred from homology"/>
<dbReference type="InterPro" id="IPR023801">
    <property type="entry name" value="His_deacetylse_dom"/>
</dbReference>
<accession>A0ABN1GX09</accession>
<dbReference type="Pfam" id="PF00850">
    <property type="entry name" value="Hist_deacetyl"/>
    <property type="match status" value="1"/>
</dbReference>
<evidence type="ECO:0000256" key="2">
    <source>
        <dbReference type="ARBA" id="ARBA00005947"/>
    </source>
</evidence>
<protein>
    <recommendedName>
        <fullName evidence="3">Acetoin utilization protein AcuC</fullName>
    </recommendedName>
</protein>
<dbReference type="EMBL" id="BAAAHE010000020">
    <property type="protein sequence ID" value="GAA0622219.1"/>
    <property type="molecule type" value="Genomic_DNA"/>
</dbReference>
<evidence type="ECO:0000256" key="3">
    <source>
        <dbReference type="ARBA" id="ARBA00020218"/>
    </source>
</evidence>
<reference evidence="7" key="1">
    <citation type="journal article" date="2019" name="Int. J. Syst. Evol. Microbiol.">
        <title>The Global Catalogue of Microorganisms (GCM) 10K type strain sequencing project: providing services to taxonomists for standard genome sequencing and annotation.</title>
        <authorList>
            <consortium name="The Broad Institute Genomics Platform"/>
            <consortium name="The Broad Institute Genome Sequencing Center for Infectious Disease"/>
            <person name="Wu L."/>
            <person name="Ma J."/>
        </authorList>
    </citation>
    <scope>NUCLEOTIDE SEQUENCE [LARGE SCALE GENOMIC DNA]</scope>
    <source>
        <strain evidence="7">JCM 10671</strain>
    </source>
</reference>
<dbReference type="SUPFAM" id="SSF52768">
    <property type="entry name" value="Arginase/deacetylase"/>
    <property type="match status" value="1"/>
</dbReference>
<feature type="domain" description="Histone deacetylase" evidence="5">
    <location>
        <begin position="27"/>
        <end position="323"/>
    </location>
</feature>
<dbReference type="Gene3D" id="3.40.800.20">
    <property type="entry name" value="Histone deacetylase domain"/>
    <property type="match status" value="1"/>
</dbReference>
<dbReference type="Proteomes" id="UP001500957">
    <property type="component" value="Unassembled WGS sequence"/>
</dbReference>
<keyword evidence="4" id="KW-0006">Acetoin catabolism</keyword>
<dbReference type="CDD" id="cd09994">
    <property type="entry name" value="HDAC_AcuC_like"/>
    <property type="match status" value="1"/>
</dbReference>
<comment type="similarity">
    <text evidence="2">Belongs to the histone deacetylase family.</text>
</comment>
<dbReference type="InterPro" id="IPR037138">
    <property type="entry name" value="His_deacetylse_dom_sf"/>
</dbReference>
<keyword evidence="7" id="KW-1185">Reference proteome</keyword>
<comment type="pathway">
    <text evidence="1">Ketone degradation; acetoin degradation.</text>
</comment>
<evidence type="ECO:0000313" key="7">
    <source>
        <dbReference type="Proteomes" id="UP001500957"/>
    </source>
</evidence>
<sequence length="394" mass="41691">MIDVECSGPVQVMWDPKLIGYDFGRDHPLAPIRVDLTMRLAREFGVLDAPNVRVEAAAPADERTLLLLHQAEFLAAVRRAGEDPSQVDLYRGLGTGDVPTFAGMYDASALVVGQSVAAAEVVWSGEVAHAVNIAGGLHHAMAHTASGFCVFNDVALGIARLLELGATRVAYVDVDVHHGDGTQALFWDDPRVLTISLHESGRYLFPGTGFPEEIGGAGAEGRAVNVALPPATDDARWLRAFDAVVPPLLRAFAPEVLVTQHGCDSHVNDPLAHLALTVDGQRTSYRRLHELAHEVAGGRWLATGGGGYDLIGVVPRAWTHLLAEACGVPIDPDTATAPGWQAHVKSLGASPPPRMTDGSAAAFVPWDGGDPDDPLDSTVLATRAAVFPRHGLTA</sequence>
<dbReference type="PANTHER" id="PTHR10625">
    <property type="entry name" value="HISTONE DEACETYLASE HDAC1-RELATED"/>
    <property type="match status" value="1"/>
</dbReference>
<evidence type="ECO:0000259" key="5">
    <source>
        <dbReference type="Pfam" id="PF00850"/>
    </source>
</evidence>
<dbReference type="PANTHER" id="PTHR10625:SF10">
    <property type="entry name" value="HISTONE DEACETYLASE HDAC1"/>
    <property type="match status" value="1"/>
</dbReference>
<evidence type="ECO:0000256" key="1">
    <source>
        <dbReference type="ARBA" id="ARBA00005101"/>
    </source>
</evidence>
<name>A0ABN1GX09_9ACTN</name>
<evidence type="ECO:0000313" key="6">
    <source>
        <dbReference type="EMBL" id="GAA0622219.1"/>
    </source>
</evidence>
<dbReference type="InterPro" id="IPR003085">
    <property type="entry name" value="AcuC"/>
</dbReference>
<organism evidence="6 7">
    <name type="scientific">Sporichthya brevicatena</name>
    <dbReference type="NCBI Taxonomy" id="171442"/>
    <lineage>
        <taxon>Bacteria</taxon>
        <taxon>Bacillati</taxon>
        <taxon>Actinomycetota</taxon>
        <taxon>Actinomycetes</taxon>
        <taxon>Sporichthyales</taxon>
        <taxon>Sporichthyaceae</taxon>
        <taxon>Sporichthya</taxon>
    </lineage>
</organism>
<dbReference type="InterPro" id="IPR000286">
    <property type="entry name" value="HDACs"/>
</dbReference>